<dbReference type="Proteomes" id="UP000183317">
    <property type="component" value="Unassembled WGS sequence"/>
</dbReference>
<comment type="caution">
    <text evidence="1">The sequence shown here is derived from an EMBL/GenBank/DDBJ whole genome shotgun (WGS) entry which is preliminary data.</text>
</comment>
<sequence length="260" mass="29478">MESSKGFFKWKKSGKKNMIFVEEEKKIGTQLTFLVSGNAANFLPEEVSIACAYKVSEALTGHPSTMLQYSPNEILDSIKKGWTVMALGEDFQTVGFAQFWEYGINKKGQQILEFGSWLSFRDGVGEKVFTEAISLGKKINPTAQLIAIVEQENLKAQAILTKVGAEEIGTKFSPVIRTVEGEAAFMKIFQISHNIELSEKEARIKQKSSDFMTIDSEIEHFVSKSMRIPEETFQKHRMLDYWLAVNYPKWKSRYGYPSGI</sequence>
<name>A0A1F5MGW2_9BACT</name>
<gene>
    <name evidence="1" type="ORF">A3J13_01240</name>
</gene>
<accession>A0A1F5MGW2</accession>
<evidence type="ECO:0000313" key="1">
    <source>
        <dbReference type="EMBL" id="OGE64606.1"/>
    </source>
</evidence>
<dbReference type="AlphaFoldDB" id="A0A1F5MGW2"/>
<dbReference type="EMBL" id="MFDU01000005">
    <property type="protein sequence ID" value="OGE64606.1"/>
    <property type="molecule type" value="Genomic_DNA"/>
</dbReference>
<organism evidence="1 2">
    <name type="scientific">Candidatus Daviesbacteria bacterium RIFCSPLOWO2_02_FULL_36_8</name>
    <dbReference type="NCBI Taxonomy" id="1797793"/>
    <lineage>
        <taxon>Bacteria</taxon>
        <taxon>Candidatus Daviesiibacteriota</taxon>
    </lineage>
</organism>
<proteinExistence type="predicted"/>
<reference evidence="1 2" key="1">
    <citation type="journal article" date="2016" name="Nat. Commun.">
        <title>Thousands of microbial genomes shed light on interconnected biogeochemical processes in an aquifer system.</title>
        <authorList>
            <person name="Anantharaman K."/>
            <person name="Brown C.T."/>
            <person name="Hug L.A."/>
            <person name="Sharon I."/>
            <person name="Castelle C.J."/>
            <person name="Probst A.J."/>
            <person name="Thomas B.C."/>
            <person name="Singh A."/>
            <person name="Wilkins M.J."/>
            <person name="Karaoz U."/>
            <person name="Brodie E.L."/>
            <person name="Williams K.H."/>
            <person name="Hubbard S.S."/>
            <person name="Banfield J.F."/>
        </authorList>
    </citation>
    <scope>NUCLEOTIDE SEQUENCE [LARGE SCALE GENOMIC DNA]</scope>
</reference>
<evidence type="ECO:0000313" key="2">
    <source>
        <dbReference type="Proteomes" id="UP000183317"/>
    </source>
</evidence>
<dbReference type="Gene3D" id="3.40.630.30">
    <property type="match status" value="1"/>
</dbReference>
<protein>
    <recommendedName>
        <fullName evidence="3">N-acetyltransferase domain-containing protein</fullName>
    </recommendedName>
</protein>
<evidence type="ECO:0008006" key="3">
    <source>
        <dbReference type="Google" id="ProtNLM"/>
    </source>
</evidence>